<organism evidence="8 9">
    <name type="scientific">Cryobacterium levicorallinum</name>
    <dbReference type="NCBI Taxonomy" id="995038"/>
    <lineage>
        <taxon>Bacteria</taxon>
        <taxon>Bacillati</taxon>
        <taxon>Actinomycetota</taxon>
        <taxon>Actinomycetes</taxon>
        <taxon>Micrococcales</taxon>
        <taxon>Microbacteriaceae</taxon>
        <taxon>Cryobacterium</taxon>
    </lineage>
</organism>
<dbReference type="Gene3D" id="3.40.50.2300">
    <property type="match status" value="1"/>
</dbReference>
<dbReference type="PRINTS" id="PR00038">
    <property type="entry name" value="HTHLUXR"/>
</dbReference>
<dbReference type="InterPro" id="IPR058245">
    <property type="entry name" value="NreC/VraR/RcsB-like_REC"/>
</dbReference>
<keyword evidence="3 8" id="KW-0238">DNA-binding</keyword>
<dbReference type="PANTHER" id="PTHR43214:SF24">
    <property type="entry name" value="TRANSCRIPTIONAL REGULATORY PROTEIN NARL-RELATED"/>
    <property type="match status" value="1"/>
</dbReference>
<keyword evidence="2" id="KW-0805">Transcription regulation</keyword>
<evidence type="ECO:0000259" key="7">
    <source>
        <dbReference type="PROSITE" id="PS50110"/>
    </source>
</evidence>
<protein>
    <submittedName>
        <fullName evidence="8">DNA-binding response regulator, NarL/FixJ family, contains REC and HTH domains</fullName>
    </submittedName>
</protein>
<feature type="domain" description="Response regulatory" evidence="7">
    <location>
        <begin position="9"/>
        <end position="125"/>
    </location>
</feature>
<evidence type="ECO:0000256" key="5">
    <source>
        <dbReference type="PROSITE-ProRule" id="PRU00169"/>
    </source>
</evidence>
<reference evidence="8 9" key="1">
    <citation type="submission" date="2016-10" db="EMBL/GenBank/DDBJ databases">
        <authorList>
            <person name="Varghese N."/>
            <person name="Submissions S."/>
        </authorList>
    </citation>
    <scope>NUCLEOTIDE SEQUENCE [LARGE SCALE GENOMIC DNA]</scope>
    <source>
        <strain evidence="8 9">GMCC 1.11211</strain>
    </source>
</reference>
<dbReference type="RefSeq" id="WP_241994624.1">
    <property type="nucleotide sequence ID" value="NZ_BKAC01000015.1"/>
</dbReference>
<sequence>MVAMDLTVRIVLADDDALVRTGLRLILGGDPAIEIVGEAGDGLAALELIGREAPDVVLMDIRMPRMDGLAATRALQERGDPARVIVLTTFDTDDMVLTALRHGAAGFLLKDTPPAELVAAIRRVANGDPMLSPSVTAQLIARVIRAPDDRQQRAQALLGRLTERETEVAIAIGRGLSNAEIAAELFMGVATVKTHVGHLFTKLDSANRVHIARCIHDAGLA</sequence>
<dbReference type="InterPro" id="IPR011006">
    <property type="entry name" value="CheY-like_superfamily"/>
</dbReference>
<dbReference type="InterPro" id="IPR039420">
    <property type="entry name" value="WalR-like"/>
</dbReference>
<proteinExistence type="predicted"/>
<keyword evidence="4" id="KW-0804">Transcription</keyword>
<dbReference type="Proteomes" id="UP000199681">
    <property type="component" value="Unassembled WGS sequence"/>
</dbReference>
<evidence type="ECO:0000256" key="3">
    <source>
        <dbReference type="ARBA" id="ARBA00023125"/>
    </source>
</evidence>
<keyword evidence="9" id="KW-1185">Reference proteome</keyword>
<dbReference type="CDD" id="cd17535">
    <property type="entry name" value="REC_NarL-like"/>
    <property type="match status" value="1"/>
</dbReference>
<dbReference type="PROSITE" id="PS50110">
    <property type="entry name" value="RESPONSE_REGULATORY"/>
    <property type="match status" value="1"/>
</dbReference>
<name>A0ABY1EGJ7_9MICO</name>
<dbReference type="PROSITE" id="PS00622">
    <property type="entry name" value="HTH_LUXR_1"/>
    <property type="match status" value="1"/>
</dbReference>
<evidence type="ECO:0000313" key="8">
    <source>
        <dbReference type="EMBL" id="SFH77020.1"/>
    </source>
</evidence>
<evidence type="ECO:0000256" key="4">
    <source>
        <dbReference type="ARBA" id="ARBA00023163"/>
    </source>
</evidence>
<comment type="caution">
    <text evidence="8">The sequence shown here is derived from an EMBL/GenBank/DDBJ whole genome shotgun (WGS) entry which is preliminary data.</text>
</comment>
<dbReference type="PANTHER" id="PTHR43214">
    <property type="entry name" value="TWO-COMPONENT RESPONSE REGULATOR"/>
    <property type="match status" value="1"/>
</dbReference>
<evidence type="ECO:0000313" key="9">
    <source>
        <dbReference type="Proteomes" id="UP000199681"/>
    </source>
</evidence>
<gene>
    <name evidence="8" type="ORF">SAMN05216274_11476</name>
</gene>
<dbReference type="SMART" id="SM00448">
    <property type="entry name" value="REC"/>
    <property type="match status" value="1"/>
</dbReference>
<evidence type="ECO:0000256" key="2">
    <source>
        <dbReference type="ARBA" id="ARBA00023015"/>
    </source>
</evidence>
<dbReference type="CDD" id="cd06170">
    <property type="entry name" value="LuxR_C_like"/>
    <property type="match status" value="1"/>
</dbReference>
<dbReference type="SUPFAM" id="SSF46894">
    <property type="entry name" value="C-terminal effector domain of the bipartite response regulators"/>
    <property type="match status" value="1"/>
</dbReference>
<dbReference type="InterPro" id="IPR016032">
    <property type="entry name" value="Sig_transdc_resp-reg_C-effctor"/>
</dbReference>
<dbReference type="PROSITE" id="PS50043">
    <property type="entry name" value="HTH_LUXR_2"/>
    <property type="match status" value="1"/>
</dbReference>
<dbReference type="SMART" id="SM00421">
    <property type="entry name" value="HTH_LUXR"/>
    <property type="match status" value="1"/>
</dbReference>
<dbReference type="InterPro" id="IPR001789">
    <property type="entry name" value="Sig_transdc_resp-reg_receiver"/>
</dbReference>
<dbReference type="SUPFAM" id="SSF52172">
    <property type="entry name" value="CheY-like"/>
    <property type="match status" value="1"/>
</dbReference>
<keyword evidence="1 5" id="KW-0597">Phosphoprotein</keyword>
<feature type="modified residue" description="4-aspartylphosphate" evidence="5">
    <location>
        <position position="60"/>
    </location>
</feature>
<dbReference type="Pfam" id="PF00072">
    <property type="entry name" value="Response_reg"/>
    <property type="match status" value="1"/>
</dbReference>
<evidence type="ECO:0000256" key="1">
    <source>
        <dbReference type="ARBA" id="ARBA00022553"/>
    </source>
</evidence>
<dbReference type="GO" id="GO:0003677">
    <property type="term" value="F:DNA binding"/>
    <property type="evidence" value="ECO:0007669"/>
    <property type="project" value="UniProtKB-KW"/>
</dbReference>
<feature type="domain" description="HTH luxR-type" evidence="6">
    <location>
        <begin position="154"/>
        <end position="219"/>
    </location>
</feature>
<evidence type="ECO:0000259" key="6">
    <source>
        <dbReference type="PROSITE" id="PS50043"/>
    </source>
</evidence>
<dbReference type="EMBL" id="FOPW01000014">
    <property type="protein sequence ID" value="SFH77020.1"/>
    <property type="molecule type" value="Genomic_DNA"/>
</dbReference>
<dbReference type="Pfam" id="PF00196">
    <property type="entry name" value="GerE"/>
    <property type="match status" value="1"/>
</dbReference>
<dbReference type="InterPro" id="IPR000792">
    <property type="entry name" value="Tscrpt_reg_LuxR_C"/>
</dbReference>
<accession>A0ABY1EGJ7</accession>